<evidence type="ECO:0000256" key="2">
    <source>
        <dbReference type="RuleBase" id="RU004447"/>
    </source>
</evidence>
<dbReference type="STRING" id="520762.AN619_15570"/>
<evidence type="ECO:0000256" key="1">
    <source>
        <dbReference type="ARBA" id="ARBA00007261"/>
    </source>
</evidence>
<keyword evidence="6" id="KW-1185">Reference proteome</keyword>
<dbReference type="Pfam" id="PF00675">
    <property type="entry name" value="Peptidase_M16"/>
    <property type="match status" value="1"/>
</dbReference>
<proteinExistence type="inferred from homology"/>
<comment type="caution">
    <text evidence="5">The sequence shown here is derived from an EMBL/GenBank/DDBJ whole genome shotgun (WGS) entry which is preliminary data.</text>
</comment>
<dbReference type="GO" id="GO:0046872">
    <property type="term" value="F:metal ion binding"/>
    <property type="evidence" value="ECO:0007669"/>
    <property type="project" value="InterPro"/>
</dbReference>
<dbReference type="RefSeq" id="WP_068556151.1">
    <property type="nucleotide sequence ID" value="NZ_LOEE01000031.1"/>
</dbReference>
<dbReference type="SUPFAM" id="SSF63411">
    <property type="entry name" value="LuxS/MPP-like metallohydrolase"/>
    <property type="match status" value="2"/>
</dbReference>
<sequence>MVEKHRLNNGVRVVIEKIPHVKSVSIGFWVGVGSNHENINNNGITHFIEHMLFKGTKNRTAKQIAESIDSIGGQLNAFTSKECTCYYAKVLDARLPVAVDVLTDMLFHSTFSETEIEKEKSVVLEEINMYEDSPEDLAHDLLAQTAFHHHPLGLPILGSHETVNRFHREMLLDYVRDNYTADNIVISAAGNFDHEQLFRLLEEKFAGHFAIGAERQEGNLPVFHRNASIRYKDIEQLHLCIGLKGVPLGDKDLYPLLVMNNVFGGSMSSRLFQNIREDKGLAYSVFSYPSSYKQIGMMTIYAGINPSQLSEVAKLINEEIQIIKRKGLTEEELYKSKEQLKGNYILGLESTSSRMTATGKSELLLNQVYTQKEVLEKIDAVTFEEVHQVIQKVFDLEYTSVALVGKADAKTDVHAFLNF</sequence>
<reference evidence="5 6" key="1">
    <citation type="submission" date="2015-12" db="EMBL/GenBank/DDBJ databases">
        <title>Draft genome sequence of the thermoanaerobe Thermotalea metallivorans, an isolate from the runoff channel of the Great Artesian Basin, Australia.</title>
        <authorList>
            <person name="Patel B.K."/>
        </authorList>
    </citation>
    <scope>NUCLEOTIDE SEQUENCE [LARGE SCALE GENOMIC DNA]</scope>
    <source>
        <strain evidence="5 6">B2-1</strain>
    </source>
</reference>
<protein>
    <submittedName>
        <fullName evidence="5">Putative zinc protease</fullName>
        <ecNumber evidence="5">3.4.24.-</ecNumber>
    </submittedName>
</protein>
<keyword evidence="5" id="KW-0378">Hydrolase</keyword>
<feature type="domain" description="Peptidase M16 C-terminal" evidence="4">
    <location>
        <begin position="166"/>
        <end position="340"/>
    </location>
</feature>
<dbReference type="Gene3D" id="3.30.830.10">
    <property type="entry name" value="Metalloenzyme, LuxS/M16 peptidase-like"/>
    <property type="match status" value="2"/>
</dbReference>
<dbReference type="InterPro" id="IPR011765">
    <property type="entry name" value="Pept_M16_N"/>
</dbReference>
<dbReference type="Pfam" id="PF05193">
    <property type="entry name" value="Peptidase_M16_C"/>
    <property type="match status" value="1"/>
</dbReference>
<organism evidence="5 6">
    <name type="scientific">Thermotalea metallivorans</name>
    <dbReference type="NCBI Taxonomy" id="520762"/>
    <lineage>
        <taxon>Bacteria</taxon>
        <taxon>Bacillati</taxon>
        <taxon>Bacillota</taxon>
        <taxon>Clostridia</taxon>
        <taxon>Peptostreptococcales</taxon>
        <taxon>Thermotaleaceae</taxon>
        <taxon>Thermotalea</taxon>
    </lineage>
</organism>
<feature type="domain" description="Peptidase M16 N-terminal" evidence="3">
    <location>
        <begin position="12"/>
        <end position="158"/>
    </location>
</feature>
<dbReference type="EC" id="3.4.24.-" evidence="5"/>
<evidence type="ECO:0000313" key="5">
    <source>
        <dbReference type="EMBL" id="KXG75803.1"/>
    </source>
</evidence>
<dbReference type="PANTHER" id="PTHR11851">
    <property type="entry name" value="METALLOPROTEASE"/>
    <property type="match status" value="1"/>
</dbReference>
<dbReference type="GO" id="GO:0006508">
    <property type="term" value="P:proteolysis"/>
    <property type="evidence" value="ECO:0007669"/>
    <property type="project" value="UniProtKB-KW"/>
</dbReference>
<dbReference type="Proteomes" id="UP000070456">
    <property type="component" value="Unassembled WGS sequence"/>
</dbReference>
<dbReference type="InterPro" id="IPR001431">
    <property type="entry name" value="Pept_M16_Zn_BS"/>
</dbReference>
<comment type="similarity">
    <text evidence="1 2">Belongs to the peptidase M16 family.</text>
</comment>
<dbReference type="InterPro" id="IPR050361">
    <property type="entry name" value="MPP/UQCRC_Complex"/>
</dbReference>
<name>A0A140L5H8_9FIRM</name>
<dbReference type="FunFam" id="3.30.830.10:FF:000008">
    <property type="entry name" value="Mitochondrial-processing peptidase subunit beta"/>
    <property type="match status" value="1"/>
</dbReference>
<dbReference type="GO" id="GO:0004222">
    <property type="term" value="F:metalloendopeptidase activity"/>
    <property type="evidence" value="ECO:0007669"/>
    <property type="project" value="InterPro"/>
</dbReference>
<accession>A0A140L5H8</accession>
<gene>
    <name evidence="5" type="ORF">AN619_15570</name>
</gene>
<dbReference type="InterPro" id="IPR011249">
    <property type="entry name" value="Metalloenz_LuxS/M16"/>
</dbReference>
<dbReference type="OrthoDB" id="9811314at2"/>
<evidence type="ECO:0000259" key="3">
    <source>
        <dbReference type="Pfam" id="PF00675"/>
    </source>
</evidence>
<dbReference type="PATRIC" id="fig|520762.4.peg.1725"/>
<evidence type="ECO:0000313" key="6">
    <source>
        <dbReference type="Proteomes" id="UP000070456"/>
    </source>
</evidence>
<dbReference type="EMBL" id="LOEE01000031">
    <property type="protein sequence ID" value="KXG75803.1"/>
    <property type="molecule type" value="Genomic_DNA"/>
</dbReference>
<dbReference type="PROSITE" id="PS00143">
    <property type="entry name" value="INSULINASE"/>
    <property type="match status" value="1"/>
</dbReference>
<dbReference type="PANTHER" id="PTHR11851:SF49">
    <property type="entry name" value="MITOCHONDRIAL-PROCESSING PEPTIDASE SUBUNIT ALPHA"/>
    <property type="match status" value="1"/>
</dbReference>
<keyword evidence="5" id="KW-0645">Protease</keyword>
<dbReference type="AlphaFoldDB" id="A0A140L5H8"/>
<evidence type="ECO:0000259" key="4">
    <source>
        <dbReference type="Pfam" id="PF05193"/>
    </source>
</evidence>
<dbReference type="InterPro" id="IPR007863">
    <property type="entry name" value="Peptidase_M16_C"/>
</dbReference>